<dbReference type="CDD" id="cd03784">
    <property type="entry name" value="GT1_Gtf-like"/>
    <property type="match status" value="1"/>
</dbReference>
<dbReference type="Proteomes" id="UP001341840">
    <property type="component" value="Unassembled WGS sequence"/>
</dbReference>
<protein>
    <recommendedName>
        <fullName evidence="5">Glycosyltransferase</fullName>
        <ecNumber evidence="5">2.4.1.-</ecNumber>
    </recommendedName>
</protein>
<keyword evidence="3 4" id="KW-0808">Transferase</keyword>
<name>A0ABU6ZS97_9FABA</name>
<evidence type="ECO:0000313" key="7">
    <source>
        <dbReference type="Proteomes" id="UP001341840"/>
    </source>
</evidence>
<proteinExistence type="inferred from homology"/>
<comment type="similarity">
    <text evidence="1 4">Belongs to the UDP-glycosyltransferase family.</text>
</comment>
<evidence type="ECO:0000256" key="2">
    <source>
        <dbReference type="ARBA" id="ARBA00022676"/>
    </source>
</evidence>
<dbReference type="EMBL" id="JASCZI010273434">
    <property type="protein sequence ID" value="MED6224836.1"/>
    <property type="molecule type" value="Genomic_DNA"/>
</dbReference>
<gene>
    <name evidence="6" type="ORF">PIB30_087959</name>
</gene>
<dbReference type="InterPro" id="IPR002213">
    <property type="entry name" value="UDP_glucos_trans"/>
</dbReference>
<keyword evidence="2 4" id="KW-0328">Glycosyltransferase</keyword>
<evidence type="ECO:0000313" key="6">
    <source>
        <dbReference type="EMBL" id="MED6224836.1"/>
    </source>
</evidence>
<comment type="caution">
    <text evidence="6">The sequence shown here is derived from an EMBL/GenBank/DDBJ whole genome shotgun (WGS) entry which is preliminary data.</text>
</comment>
<evidence type="ECO:0000256" key="1">
    <source>
        <dbReference type="ARBA" id="ARBA00009995"/>
    </source>
</evidence>
<sequence>MENQEKQSTTLVTMMPSPGMGHLIPMIEFAKRLTHHHNSIAVHFIIPSDGLPSAAQTTVLRSLPAAISHTFLPPISLSDLPLDTKIEPLISLTVVRSLPSLSNTLASLSSSGHRVAALVVDLFGTDAFDVADDLGIPSYVYYPSTTMALSFSFYLPELDQAVQGEYKDLIEPIQIPGCVPVYGRDLTDPVQDRNNEAYKYLLHHSNRFRRAAGIIENSFYELEPGAINELQRAESGRPPLYPVGPLVNVENGRTGDKDHECLRWLDDQPHGSVLFVCFGSGGTLSSAQVDELALGLEKSKQRFLWVMRSPNNKVANASYFNAKSQANPFDFLPEGFVERTKGRGLVVPSWAPQAQVLAHDSIGGFLTHCGWNSILESVVNGVPLIAWPLYAEQKMNAVLVTEDAKVALRPKISENGLVEREEIANVVKCLMEGEEGKKVCHRMKVLKEAATRTLGKNGASTKNIMELANKWKSQTSL</sequence>
<dbReference type="PANTHER" id="PTHR48046">
    <property type="entry name" value="UDP-GLYCOSYLTRANSFERASE 72E1"/>
    <property type="match status" value="1"/>
</dbReference>
<accession>A0ABU6ZS97</accession>
<dbReference type="InterPro" id="IPR035595">
    <property type="entry name" value="UDP_glycos_trans_CS"/>
</dbReference>
<dbReference type="Pfam" id="PF00201">
    <property type="entry name" value="UDPGT"/>
    <property type="match status" value="1"/>
</dbReference>
<keyword evidence="7" id="KW-1185">Reference proteome</keyword>
<reference evidence="6 7" key="1">
    <citation type="journal article" date="2023" name="Plants (Basel)">
        <title>Bridging the Gap: Combining Genomics and Transcriptomics Approaches to Understand Stylosanthes scabra, an Orphan Legume from the Brazilian Caatinga.</title>
        <authorList>
            <person name="Ferreira-Neto J.R.C."/>
            <person name="da Silva M.D."/>
            <person name="Binneck E."/>
            <person name="de Melo N.F."/>
            <person name="da Silva R.H."/>
            <person name="de Melo A.L.T.M."/>
            <person name="Pandolfi V."/>
            <person name="Bustamante F.O."/>
            <person name="Brasileiro-Vidal A.C."/>
            <person name="Benko-Iseppon A.M."/>
        </authorList>
    </citation>
    <scope>NUCLEOTIDE SEQUENCE [LARGE SCALE GENOMIC DNA]</scope>
    <source>
        <tissue evidence="6">Leaves</tissue>
    </source>
</reference>
<evidence type="ECO:0000256" key="3">
    <source>
        <dbReference type="ARBA" id="ARBA00022679"/>
    </source>
</evidence>
<organism evidence="6 7">
    <name type="scientific">Stylosanthes scabra</name>
    <dbReference type="NCBI Taxonomy" id="79078"/>
    <lineage>
        <taxon>Eukaryota</taxon>
        <taxon>Viridiplantae</taxon>
        <taxon>Streptophyta</taxon>
        <taxon>Embryophyta</taxon>
        <taxon>Tracheophyta</taxon>
        <taxon>Spermatophyta</taxon>
        <taxon>Magnoliopsida</taxon>
        <taxon>eudicotyledons</taxon>
        <taxon>Gunneridae</taxon>
        <taxon>Pentapetalae</taxon>
        <taxon>rosids</taxon>
        <taxon>fabids</taxon>
        <taxon>Fabales</taxon>
        <taxon>Fabaceae</taxon>
        <taxon>Papilionoideae</taxon>
        <taxon>50 kb inversion clade</taxon>
        <taxon>dalbergioids sensu lato</taxon>
        <taxon>Dalbergieae</taxon>
        <taxon>Pterocarpus clade</taxon>
        <taxon>Stylosanthes</taxon>
    </lineage>
</organism>
<dbReference type="SUPFAM" id="SSF53756">
    <property type="entry name" value="UDP-Glycosyltransferase/glycogen phosphorylase"/>
    <property type="match status" value="1"/>
</dbReference>
<dbReference type="PROSITE" id="PS00375">
    <property type="entry name" value="UDPGT"/>
    <property type="match status" value="1"/>
</dbReference>
<dbReference type="EC" id="2.4.1.-" evidence="5"/>
<dbReference type="PANTHER" id="PTHR48046:SF6">
    <property type="entry name" value="GLYCOSYLTRANSFERASE"/>
    <property type="match status" value="1"/>
</dbReference>
<evidence type="ECO:0000256" key="5">
    <source>
        <dbReference type="RuleBase" id="RU362057"/>
    </source>
</evidence>
<dbReference type="Gene3D" id="3.40.50.2000">
    <property type="entry name" value="Glycogen Phosphorylase B"/>
    <property type="match status" value="2"/>
</dbReference>
<evidence type="ECO:0000256" key="4">
    <source>
        <dbReference type="RuleBase" id="RU003718"/>
    </source>
</evidence>